<dbReference type="SUPFAM" id="SSF54862">
    <property type="entry name" value="4Fe-4S ferredoxins"/>
    <property type="match status" value="1"/>
</dbReference>
<dbReference type="InterPro" id="IPR017900">
    <property type="entry name" value="4Fe4S_Fe_S_CS"/>
</dbReference>
<dbReference type="GO" id="GO:0016491">
    <property type="term" value="F:oxidoreductase activity"/>
    <property type="evidence" value="ECO:0007669"/>
    <property type="project" value="UniProtKB-ARBA"/>
</dbReference>
<feature type="domain" description="4Fe-4S ferredoxin-type" evidence="7">
    <location>
        <begin position="70"/>
        <end position="99"/>
    </location>
</feature>
<dbReference type="EMBL" id="LQMQ01000022">
    <property type="protein sequence ID" value="KUO41399.1"/>
    <property type="molecule type" value="Genomic_DNA"/>
</dbReference>
<feature type="domain" description="4Fe-4S ferredoxin-type" evidence="7">
    <location>
        <begin position="105"/>
        <end position="126"/>
    </location>
</feature>
<dbReference type="Pfam" id="PF00037">
    <property type="entry name" value="Fer4"/>
    <property type="match status" value="1"/>
</dbReference>
<gene>
    <name evidence="8" type="ORF">APZ16_02555</name>
</gene>
<evidence type="ECO:0000256" key="6">
    <source>
        <dbReference type="ARBA" id="ARBA00023014"/>
    </source>
</evidence>
<keyword evidence="1" id="KW-0813">Transport</keyword>
<dbReference type="PROSITE" id="PS00198">
    <property type="entry name" value="4FE4S_FER_1"/>
    <property type="match status" value="2"/>
</dbReference>
<keyword evidence="4" id="KW-0249">Electron transport</keyword>
<dbReference type="STRING" id="1776334.APZ16_02555"/>
<evidence type="ECO:0000256" key="2">
    <source>
        <dbReference type="ARBA" id="ARBA00022485"/>
    </source>
</evidence>
<dbReference type="Pfam" id="PF12800">
    <property type="entry name" value="Fer4_4"/>
    <property type="match status" value="2"/>
</dbReference>
<evidence type="ECO:0000256" key="4">
    <source>
        <dbReference type="ARBA" id="ARBA00022982"/>
    </source>
</evidence>
<sequence>MYIDPLDCTGCRNCEIACSYIKEGLMNPQKSRIRVVRIGATYDSPIVCRQCEIAPCAKSCPVEAIERKGRVWVVNSQKCIGCGICVQECPFGAIWLHPDNGTAIKCDQCGNCVKHCPPGKLRFVDPNDLAHETEMKYARKLMEIMEEKNVI</sequence>
<reference evidence="8 9" key="1">
    <citation type="journal article" date="2016" name="Nat. Microbiol.">
        <title>Genomic inference of the metabolism of cosmopolitan subsurface Archaea, Hadesarchaea.</title>
        <authorList>
            <person name="Baker B.J."/>
            <person name="Saw J.H."/>
            <person name="Lind A.E."/>
            <person name="Lazar C.S."/>
            <person name="Hinrichs K.-U."/>
            <person name="Teske A.P."/>
            <person name="Ettema T.J."/>
        </authorList>
    </citation>
    <scope>NUCLEOTIDE SEQUENCE [LARGE SCALE GENOMIC DNA]</scope>
</reference>
<feature type="domain" description="4Fe-4S ferredoxin-type" evidence="7">
    <location>
        <begin position="1"/>
        <end position="29"/>
    </location>
</feature>
<protein>
    <recommendedName>
        <fullName evidence="7">4Fe-4S ferredoxin-type domain-containing protein</fullName>
    </recommendedName>
</protein>
<keyword evidence="6" id="KW-0411">Iron-sulfur</keyword>
<dbReference type="PROSITE" id="PS51379">
    <property type="entry name" value="4FE4S_FER_2"/>
    <property type="match status" value="3"/>
</dbReference>
<dbReference type="InterPro" id="IPR017896">
    <property type="entry name" value="4Fe4S_Fe-S-bd"/>
</dbReference>
<evidence type="ECO:0000256" key="5">
    <source>
        <dbReference type="ARBA" id="ARBA00023004"/>
    </source>
</evidence>
<proteinExistence type="predicted"/>
<name>A0A147JXU0_HADYE</name>
<dbReference type="AlphaFoldDB" id="A0A147JXU0"/>
<evidence type="ECO:0000313" key="8">
    <source>
        <dbReference type="EMBL" id="KUO41399.1"/>
    </source>
</evidence>
<comment type="caution">
    <text evidence="8">The sequence shown here is derived from an EMBL/GenBank/DDBJ whole genome shotgun (WGS) entry which is preliminary data.</text>
</comment>
<dbReference type="GO" id="GO:0046872">
    <property type="term" value="F:metal ion binding"/>
    <property type="evidence" value="ECO:0007669"/>
    <property type="project" value="UniProtKB-KW"/>
</dbReference>
<keyword evidence="2" id="KW-0004">4Fe-4S</keyword>
<evidence type="ECO:0000313" key="9">
    <source>
        <dbReference type="Proteomes" id="UP000074294"/>
    </source>
</evidence>
<dbReference type="GO" id="GO:0051539">
    <property type="term" value="F:4 iron, 4 sulfur cluster binding"/>
    <property type="evidence" value="ECO:0007669"/>
    <property type="project" value="UniProtKB-KW"/>
</dbReference>
<evidence type="ECO:0000256" key="1">
    <source>
        <dbReference type="ARBA" id="ARBA00022448"/>
    </source>
</evidence>
<keyword evidence="5" id="KW-0408">Iron</keyword>
<evidence type="ECO:0000259" key="7">
    <source>
        <dbReference type="PROSITE" id="PS51379"/>
    </source>
</evidence>
<evidence type="ECO:0000256" key="3">
    <source>
        <dbReference type="ARBA" id="ARBA00022723"/>
    </source>
</evidence>
<dbReference type="Gene3D" id="3.30.70.20">
    <property type="match status" value="2"/>
</dbReference>
<dbReference type="InterPro" id="IPR050294">
    <property type="entry name" value="RnfB_subfamily"/>
</dbReference>
<dbReference type="PANTHER" id="PTHR42859:SF10">
    <property type="entry name" value="DIMETHYLSULFOXIDE REDUCTASE CHAIN B"/>
    <property type="match status" value="1"/>
</dbReference>
<organism evidence="8 9">
    <name type="scientific">Hadarchaeum yellowstonense</name>
    <dbReference type="NCBI Taxonomy" id="1776334"/>
    <lineage>
        <taxon>Archaea</taxon>
        <taxon>Methanobacteriati</taxon>
        <taxon>Candidatus Hadarchaeota</taxon>
        <taxon>Candidatus Hadarchaeia</taxon>
        <taxon>Candidatus Hadarchaeales</taxon>
        <taxon>Candidatus Hadarchaeaceae</taxon>
        <taxon>Candidatus Hadarchaeum</taxon>
    </lineage>
</organism>
<dbReference type="PANTHER" id="PTHR42859">
    <property type="entry name" value="OXIDOREDUCTASE"/>
    <property type="match status" value="1"/>
</dbReference>
<dbReference type="Proteomes" id="UP000074294">
    <property type="component" value="Unassembled WGS sequence"/>
</dbReference>
<accession>A0A147JXU0</accession>
<keyword evidence="3" id="KW-0479">Metal-binding</keyword>
<dbReference type="CDD" id="cd10550">
    <property type="entry name" value="DMSOR_beta_like"/>
    <property type="match status" value="1"/>
</dbReference>